<protein>
    <recommendedName>
        <fullName evidence="1">TIR domain-containing protein</fullName>
    </recommendedName>
</protein>
<evidence type="ECO:0000313" key="3">
    <source>
        <dbReference type="Proteomes" id="UP001195483"/>
    </source>
</evidence>
<gene>
    <name evidence="2" type="ORF">CHS0354_027044</name>
</gene>
<dbReference type="PROSITE" id="PS50104">
    <property type="entry name" value="TIR"/>
    <property type="match status" value="1"/>
</dbReference>
<dbReference type="Proteomes" id="UP001195483">
    <property type="component" value="Unassembled WGS sequence"/>
</dbReference>
<dbReference type="EMBL" id="JAEAOA010001616">
    <property type="protein sequence ID" value="KAK3576245.1"/>
    <property type="molecule type" value="Genomic_DNA"/>
</dbReference>
<sequence length="137" mass="15546">MKNIRHGITKSAKVFVVLSEYALESGYIRLEIKIAHRFGIDKNKNLLIPVLLAECDIPDELMILTYIDAREGVDEETWWPKLLSAVEANEQGSTPLLTELGWIGNRKTCTNCSIEPSSKNCDRIPTAHVKKYFVIQE</sequence>
<name>A0AAE0RMW0_9BIVA</name>
<reference evidence="2" key="2">
    <citation type="journal article" date="2021" name="Genome Biol. Evol.">
        <title>Developing a high-quality reference genome for a parasitic bivalve with doubly uniparental inheritance (Bivalvia: Unionida).</title>
        <authorList>
            <person name="Smith C.H."/>
        </authorList>
    </citation>
    <scope>NUCLEOTIDE SEQUENCE</scope>
    <source>
        <strain evidence="2">CHS0354</strain>
        <tissue evidence="2">Mantle</tissue>
    </source>
</reference>
<keyword evidence="3" id="KW-1185">Reference proteome</keyword>
<dbReference type="PANTHER" id="PTHR16253">
    <property type="entry name" value="TETRATRICOPEPTIDE REPEAT PROTEIN 22"/>
    <property type="match status" value="1"/>
</dbReference>
<reference evidence="2" key="1">
    <citation type="journal article" date="2021" name="Genome Biol. Evol.">
        <title>A High-Quality Reference Genome for a Parasitic Bivalve with Doubly Uniparental Inheritance (Bivalvia: Unionida).</title>
        <authorList>
            <person name="Smith C.H."/>
        </authorList>
    </citation>
    <scope>NUCLEOTIDE SEQUENCE</scope>
    <source>
        <strain evidence="2">CHS0354</strain>
    </source>
</reference>
<dbReference type="Pfam" id="PF13676">
    <property type="entry name" value="TIR_2"/>
    <property type="match status" value="1"/>
</dbReference>
<evidence type="ECO:0000313" key="2">
    <source>
        <dbReference type="EMBL" id="KAK3576245.1"/>
    </source>
</evidence>
<comment type="caution">
    <text evidence="2">The sequence shown here is derived from an EMBL/GenBank/DDBJ whole genome shotgun (WGS) entry which is preliminary data.</text>
</comment>
<dbReference type="Gene3D" id="3.40.50.10140">
    <property type="entry name" value="Toll/interleukin-1 receptor homology (TIR) domain"/>
    <property type="match status" value="1"/>
</dbReference>
<dbReference type="PANTHER" id="PTHR16253:SF0">
    <property type="entry name" value="TETRATRICOPEPTIDE REPEAT PROTEIN 22"/>
    <property type="match status" value="1"/>
</dbReference>
<feature type="domain" description="TIR" evidence="1">
    <location>
        <begin position="1"/>
        <end position="86"/>
    </location>
</feature>
<reference evidence="2" key="3">
    <citation type="submission" date="2023-05" db="EMBL/GenBank/DDBJ databases">
        <authorList>
            <person name="Smith C.H."/>
        </authorList>
    </citation>
    <scope>NUCLEOTIDE SEQUENCE</scope>
    <source>
        <strain evidence="2">CHS0354</strain>
        <tissue evidence="2">Mantle</tissue>
    </source>
</reference>
<dbReference type="GO" id="GO:0007165">
    <property type="term" value="P:signal transduction"/>
    <property type="evidence" value="ECO:0007669"/>
    <property type="project" value="InterPro"/>
</dbReference>
<proteinExistence type="predicted"/>
<dbReference type="InterPro" id="IPR035897">
    <property type="entry name" value="Toll_tir_struct_dom_sf"/>
</dbReference>
<dbReference type="InterPro" id="IPR042342">
    <property type="entry name" value="TTC22"/>
</dbReference>
<accession>A0AAE0RMW0</accession>
<dbReference type="InterPro" id="IPR000157">
    <property type="entry name" value="TIR_dom"/>
</dbReference>
<dbReference type="SUPFAM" id="SSF52200">
    <property type="entry name" value="Toll/Interleukin receptor TIR domain"/>
    <property type="match status" value="1"/>
</dbReference>
<dbReference type="AlphaFoldDB" id="A0AAE0RMW0"/>
<organism evidence="2 3">
    <name type="scientific">Potamilus streckersoni</name>
    <dbReference type="NCBI Taxonomy" id="2493646"/>
    <lineage>
        <taxon>Eukaryota</taxon>
        <taxon>Metazoa</taxon>
        <taxon>Spiralia</taxon>
        <taxon>Lophotrochozoa</taxon>
        <taxon>Mollusca</taxon>
        <taxon>Bivalvia</taxon>
        <taxon>Autobranchia</taxon>
        <taxon>Heteroconchia</taxon>
        <taxon>Palaeoheterodonta</taxon>
        <taxon>Unionida</taxon>
        <taxon>Unionoidea</taxon>
        <taxon>Unionidae</taxon>
        <taxon>Ambleminae</taxon>
        <taxon>Lampsilini</taxon>
        <taxon>Potamilus</taxon>
    </lineage>
</organism>
<evidence type="ECO:0000259" key="1">
    <source>
        <dbReference type="PROSITE" id="PS50104"/>
    </source>
</evidence>